<keyword evidence="3 6" id="KW-1133">Transmembrane helix</keyword>
<feature type="transmembrane region" description="Helical" evidence="6">
    <location>
        <begin position="99"/>
        <end position="119"/>
    </location>
</feature>
<evidence type="ECO:0000256" key="1">
    <source>
        <dbReference type="ARBA" id="ARBA00004127"/>
    </source>
</evidence>
<feature type="transmembrane region" description="Helical" evidence="6">
    <location>
        <begin position="154"/>
        <end position="173"/>
    </location>
</feature>
<feature type="transmembrane region" description="Helical" evidence="6">
    <location>
        <begin position="682"/>
        <end position="699"/>
    </location>
</feature>
<dbReference type="NCBIfam" id="TIGR01974">
    <property type="entry name" value="NDH_I_L"/>
    <property type="match status" value="1"/>
</dbReference>
<feature type="transmembrane region" description="Helical" evidence="6">
    <location>
        <begin position="226"/>
        <end position="243"/>
    </location>
</feature>
<dbReference type="PRINTS" id="PR01435">
    <property type="entry name" value="NPOXDRDTASE5"/>
</dbReference>
<dbReference type="Pfam" id="PF00662">
    <property type="entry name" value="Proton_antipo_N"/>
    <property type="match status" value="1"/>
</dbReference>
<evidence type="ECO:0000256" key="6">
    <source>
        <dbReference type="SAM" id="Phobius"/>
    </source>
</evidence>
<keyword evidence="2 5" id="KW-0812">Transmembrane</keyword>
<feature type="transmembrane region" description="Helical" evidence="6">
    <location>
        <begin position="18"/>
        <end position="36"/>
    </location>
</feature>
<evidence type="ECO:0000313" key="9">
    <source>
        <dbReference type="EMBL" id="MBK0404605.1"/>
    </source>
</evidence>
<proteinExistence type="predicted"/>
<evidence type="ECO:0000256" key="5">
    <source>
        <dbReference type="RuleBase" id="RU000320"/>
    </source>
</evidence>
<feature type="transmembrane region" description="Helical" evidence="6">
    <location>
        <begin position="491"/>
        <end position="511"/>
    </location>
</feature>
<dbReference type="InterPro" id="IPR003945">
    <property type="entry name" value="NU5C-like"/>
</dbReference>
<dbReference type="NCBIfam" id="NF005141">
    <property type="entry name" value="PRK06590.1"/>
    <property type="match status" value="1"/>
</dbReference>
<feature type="transmembrane region" description="Helical" evidence="6">
    <location>
        <begin position="545"/>
        <end position="566"/>
    </location>
</feature>
<comment type="caution">
    <text evidence="9">The sequence shown here is derived from an EMBL/GenBank/DDBJ whole genome shotgun (WGS) entry which is preliminary data.</text>
</comment>
<protein>
    <submittedName>
        <fullName evidence="9">NADH-quinone oxidoreductase subunit L</fullName>
    </submittedName>
</protein>
<sequence length="700" mass="77494">MNDTAIISQISESLTGQLAVGLLLVPFVSFLILFFFGRKLPSQGDWLATLTGGISFILSFVIFTQIWTGTPQHFRWTWFSLGETTKTLDFSAGILLDNLAAVMLVLVTFISLLIQVFSIAYMHGDKHYSRYFAYLGLFTAAMISIILADNLLLLFMGWELVGFASYLLIGFWFEKKAAAKASLKAFLINRLGDVGLLLGLFGLYALFQTFDLTELNNSFSAQNPTISTYLTLIGLGLFCGCIGKSAQFPLQVWLPDAMQGPTPVSALIHAATMVAAGVYLLARCYAFFTPDALLIIAIIGTLTALSGGLAALFQHDIKRILAYSTISQLGFMVMGMGTGNPEASLFHLITHAFFKAALFLIAGIVIHAMHQGLNALPYHEEVDRQDIRNMGGLRRILPITFIAYLLAFGGIVGLPFFSGFLSKDAILSGAWAWAESKNNRLYFLIPDIGFISVLLTAFYMTRQLLFVFFGKFRLNLDPKTLRHSIRNEASVLMLIPVVLLALLSLASFFAVNPFNAASGWLYGGNQLMPQLPNMLLRAIAENHEIHVYTAFLSTTLALAGIAFAWFKYRNLELKIGRVASAYSAEPLNPIARFTFRQFYLNELYRFAFIKPALKLGKTVAFFDKKVIDGLLHFFGMIAVVGAKIIGWFDRIFIDGFVNLLAWFSGSLGKMGRNLQGGELQSYYLYALLGLMLVVLSILVL</sequence>
<evidence type="ECO:0000259" key="7">
    <source>
        <dbReference type="Pfam" id="PF00361"/>
    </source>
</evidence>
<feature type="transmembrane region" description="Helical" evidence="6">
    <location>
        <begin position="185"/>
        <end position="206"/>
    </location>
</feature>
<dbReference type="EMBL" id="JAEHFX010000010">
    <property type="protein sequence ID" value="MBK0404605.1"/>
    <property type="molecule type" value="Genomic_DNA"/>
</dbReference>
<organism evidence="9 10">
    <name type="scientific">Adhaeribacter terrigena</name>
    <dbReference type="NCBI Taxonomy" id="2793070"/>
    <lineage>
        <taxon>Bacteria</taxon>
        <taxon>Pseudomonadati</taxon>
        <taxon>Bacteroidota</taxon>
        <taxon>Cytophagia</taxon>
        <taxon>Cytophagales</taxon>
        <taxon>Hymenobacteraceae</taxon>
        <taxon>Adhaeribacter</taxon>
    </lineage>
</organism>
<comment type="subcellular location">
    <subcellularLocation>
        <location evidence="1">Endomembrane system</location>
        <topology evidence="1">Multi-pass membrane protein</topology>
    </subcellularLocation>
    <subcellularLocation>
        <location evidence="5">Membrane</location>
        <topology evidence="5">Multi-pass membrane protein</topology>
    </subcellularLocation>
</comment>
<feature type="transmembrane region" description="Helical" evidence="6">
    <location>
        <begin position="345"/>
        <end position="366"/>
    </location>
</feature>
<feature type="transmembrane region" description="Helical" evidence="6">
    <location>
        <begin position="626"/>
        <end position="645"/>
    </location>
</feature>
<feature type="transmembrane region" description="Helical" evidence="6">
    <location>
        <begin position="396"/>
        <end position="421"/>
    </location>
</feature>
<dbReference type="Gene3D" id="1.20.5.2700">
    <property type="match status" value="2"/>
</dbReference>
<reference evidence="9 10" key="1">
    <citation type="submission" date="2020-12" db="EMBL/GenBank/DDBJ databases">
        <title>Bacterial novel species Adhaeribacter sp. BT258 isolated from soil.</title>
        <authorList>
            <person name="Jung H.-Y."/>
        </authorList>
    </citation>
    <scope>NUCLEOTIDE SEQUENCE [LARGE SCALE GENOMIC DNA]</scope>
    <source>
        <strain evidence="9 10">BT258</strain>
    </source>
</reference>
<dbReference type="InterPro" id="IPR018393">
    <property type="entry name" value="NADHpl_OxRdtase_5_subgr"/>
</dbReference>
<accession>A0ABS1C5D7</accession>
<feature type="transmembrane region" description="Helical" evidence="6">
    <location>
        <begin position="48"/>
        <end position="68"/>
    </location>
</feature>
<evidence type="ECO:0000256" key="2">
    <source>
        <dbReference type="ARBA" id="ARBA00022692"/>
    </source>
</evidence>
<evidence type="ECO:0000256" key="4">
    <source>
        <dbReference type="ARBA" id="ARBA00023136"/>
    </source>
</evidence>
<dbReference type="InterPro" id="IPR001516">
    <property type="entry name" value="Proton_antipo_N"/>
</dbReference>
<feature type="transmembrane region" description="Helical" evidence="6">
    <location>
        <begin position="264"/>
        <end position="288"/>
    </location>
</feature>
<dbReference type="Pfam" id="PF00361">
    <property type="entry name" value="Proton_antipo_M"/>
    <property type="match status" value="1"/>
</dbReference>
<evidence type="ECO:0000259" key="8">
    <source>
        <dbReference type="Pfam" id="PF00662"/>
    </source>
</evidence>
<keyword evidence="4 6" id="KW-0472">Membrane</keyword>
<feature type="transmembrane region" description="Helical" evidence="6">
    <location>
        <begin position="131"/>
        <end position="148"/>
    </location>
</feature>
<evidence type="ECO:0000256" key="3">
    <source>
        <dbReference type="ARBA" id="ARBA00022989"/>
    </source>
</evidence>
<feature type="transmembrane region" description="Helical" evidence="6">
    <location>
        <begin position="320"/>
        <end position="339"/>
    </location>
</feature>
<dbReference type="PRINTS" id="PR01434">
    <property type="entry name" value="NADHDHGNASE5"/>
</dbReference>
<dbReference type="PANTHER" id="PTHR42829:SF2">
    <property type="entry name" value="NADH-UBIQUINONE OXIDOREDUCTASE CHAIN 5"/>
    <property type="match status" value="1"/>
</dbReference>
<feature type="transmembrane region" description="Helical" evidence="6">
    <location>
        <begin position="441"/>
        <end position="470"/>
    </location>
</feature>
<dbReference type="Proteomes" id="UP000644147">
    <property type="component" value="Unassembled WGS sequence"/>
</dbReference>
<evidence type="ECO:0000313" key="10">
    <source>
        <dbReference type="Proteomes" id="UP000644147"/>
    </source>
</evidence>
<dbReference type="PANTHER" id="PTHR42829">
    <property type="entry name" value="NADH-UBIQUINONE OXIDOREDUCTASE CHAIN 5"/>
    <property type="match status" value="1"/>
</dbReference>
<gene>
    <name evidence="9" type="primary">nuoL</name>
    <name evidence="9" type="ORF">I5M27_16535</name>
</gene>
<feature type="domain" description="NADH:quinone oxidoreductase/Mrp antiporter transmembrane" evidence="7">
    <location>
        <begin position="148"/>
        <end position="434"/>
    </location>
</feature>
<feature type="domain" description="NADH-Ubiquinone oxidoreductase (complex I) chain 5 N-terminal" evidence="8">
    <location>
        <begin position="85"/>
        <end position="132"/>
    </location>
</feature>
<keyword evidence="10" id="KW-1185">Reference proteome</keyword>
<feature type="transmembrane region" description="Helical" evidence="6">
    <location>
        <begin position="294"/>
        <end position="313"/>
    </location>
</feature>
<name>A0ABS1C5D7_9BACT</name>
<dbReference type="InterPro" id="IPR001750">
    <property type="entry name" value="ND/Mrp_TM"/>
</dbReference>